<dbReference type="InterPro" id="IPR029052">
    <property type="entry name" value="Metallo-depent_PP-like"/>
</dbReference>
<dbReference type="InterPro" id="IPR047129">
    <property type="entry name" value="PPA2-like"/>
</dbReference>
<reference evidence="2" key="3">
    <citation type="submission" date="2025-09" db="UniProtKB">
        <authorList>
            <consortium name="Ensembl"/>
        </authorList>
    </citation>
    <scope>IDENTIFICATION</scope>
</reference>
<dbReference type="PANTHER" id="PTHR45619">
    <property type="entry name" value="SERINE/THREONINE-PROTEIN PHOSPHATASE PP2A-RELATED"/>
    <property type="match status" value="1"/>
</dbReference>
<evidence type="ECO:0000256" key="1">
    <source>
        <dbReference type="ARBA" id="ARBA00022912"/>
    </source>
</evidence>
<name>A0A3Q1DE35_AMPOC</name>
<accession>A0A3Q1DE35</accession>
<dbReference type="GeneTree" id="ENSGT00940000180881"/>
<evidence type="ECO:0000313" key="2">
    <source>
        <dbReference type="Ensembl" id="ENSAOCP00000029626.2"/>
    </source>
</evidence>
<keyword evidence="1" id="KW-0378">Hydrolase</keyword>
<organism evidence="2 3">
    <name type="scientific">Amphiprion ocellaris</name>
    <name type="common">Clown anemonefish</name>
    <dbReference type="NCBI Taxonomy" id="80972"/>
    <lineage>
        <taxon>Eukaryota</taxon>
        <taxon>Metazoa</taxon>
        <taxon>Chordata</taxon>
        <taxon>Craniata</taxon>
        <taxon>Vertebrata</taxon>
        <taxon>Euteleostomi</taxon>
        <taxon>Actinopterygii</taxon>
        <taxon>Neopterygii</taxon>
        <taxon>Teleostei</taxon>
        <taxon>Neoteleostei</taxon>
        <taxon>Acanthomorphata</taxon>
        <taxon>Ovalentaria</taxon>
        <taxon>Pomacentridae</taxon>
        <taxon>Amphiprion</taxon>
    </lineage>
</organism>
<dbReference type="Proteomes" id="UP001501940">
    <property type="component" value="Chromosome 18"/>
</dbReference>
<dbReference type="GO" id="GO:0004722">
    <property type="term" value="F:protein serine/threonine phosphatase activity"/>
    <property type="evidence" value="ECO:0007669"/>
    <property type="project" value="InterPro"/>
</dbReference>
<dbReference type="AlphaFoldDB" id="A0A3Q1DE35"/>
<reference evidence="2 3" key="1">
    <citation type="submission" date="2022-01" db="EMBL/GenBank/DDBJ databases">
        <title>A chromosome-scale genome assembly of the false clownfish, Amphiprion ocellaris.</title>
        <authorList>
            <person name="Ryu T."/>
        </authorList>
    </citation>
    <scope>NUCLEOTIDE SEQUENCE [LARGE SCALE GENOMIC DNA]</scope>
</reference>
<protein>
    <submittedName>
        <fullName evidence="2">Uncharacterized protein</fullName>
    </submittedName>
</protein>
<dbReference type="Gene3D" id="3.60.21.10">
    <property type="match status" value="1"/>
</dbReference>
<reference evidence="2" key="2">
    <citation type="submission" date="2025-08" db="UniProtKB">
        <authorList>
            <consortium name="Ensembl"/>
        </authorList>
    </citation>
    <scope>IDENTIFICATION</scope>
</reference>
<dbReference type="SUPFAM" id="SSF56300">
    <property type="entry name" value="Metallo-dependent phosphatases"/>
    <property type="match status" value="1"/>
</dbReference>
<dbReference type="STRING" id="80972.ENSAOCP00000029626"/>
<sequence length="77" mass="9353">MQRWCSLKTVKRGLFYCTHQILTKESNVQEVRYTNYLFMGDYVDRGYYSVETVTLLVFVEIRFRKQITILRGKQINY</sequence>
<evidence type="ECO:0000313" key="3">
    <source>
        <dbReference type="Proteomes" id="UP001501940"/>
    </source>
</evidence>
<dbReference type="Ensembl" id="ENSAOCT00000031808.2">
    <property type="protein sequence ID" value="ENSAOCP00000029626.2"/>
    <property type="gene ID" value="ENSAOCG00000020060.2"/>
</dbReference>
<proteinExistence type="predicted"/>
<keyword evidence="1" id="KW-0904">Protein phosphatase</keyword>
<keyword evidence="3" id="KW-1185">Reference proteome</keyword>